<sequence length="421" mass="46560">MIYKPDLETATPEQIRTRQLEQLNELLDTILPENRFYARKFDSITTPLDWDQFEALPFTTKSELVADQATTPPLGTIATYERDRYITYHQTSGTTGKPLTILDTEESWNWWAECWQYVYHGASLNNKDRLFLAFSFGPFIGFWAAHNAGIKLGALTIPGGGLDSKARLHLLRHAGATALLSTPTYALRLAEVARDEGINLTELGVRATIHAGEPGASIPTVRAQIETAWGAQCFDHAGATEIGAYGFTCEKQCGLHLIESEFIAEILDPTTNEPVDTGEIGELIITNLGRPGWPVIRYRTGDLVRGGGRQCGCTRTSLMVPDGLIGRADDLMVVRGINIYPSSIEAIVREFEVDEFRIVRTKQRAMEEVHLEIEAAASVAPALSEALSQRLAVRIPVAIVPAGTLPRFDLKAKRIVDRRKS</sequence>
<reference evidence="3" key="1">
    <citation type="submission" date="2018-05" db="EMBL/GenBank/DDBJ databases">
        <authorList>
            <person name="Lanie J.A."/>
            <person name="Ng W.-L."/>
            <person name="Kazmierczak K.M."/>
            <person name="Andrzejewski T.M."/>
            <person name="Davidsen T.M."/>
            <person name="Wayne K.J."/>
            <person name="Tettelin H."/>
            <person name="Glass J.I."/>
            <person name="Rusch D."/>
            <person name="Podicherti R."/>
            <person name="Tsui H.-C.T."/>
            <person name="Winkler M.E."/>
        </authorList>
    </citation>
    <scope>NUCLEOTIDE SEQUENCE</scope>
</reference>
<dbReference type="InterPro" id="IPR028154">
    <property type="entry name" value="AMP-dep_Lig_C"/>
</dbReference>
<dbReference type="Pfam" id="PF14535">
    <property type="entry name" value="AMP-binding_C_2"/>
    <property type="match status" value="1"/>
</dbReference>
<name>A0A381RU80_9ZZZZ</name>
<evidence type="ECO:0000259" key="1">
    <source>
        <dbReference type="Pfam" id="PF00501"/>
    </source>
</evidence>
<dbReference type="InterPro" id="IPR042099">
    <property type="entry name" value="ANL_N_sf"/>
</dbReference>
<feature type="domain" description="AMP-dependent synthetase/ligase" evidence="1">
    <location>
        <begin position="81"/>
        <end position="286"/>
    </location>
</feature>
<evidence type="ECO:0000313" key="3">
    <source>
        <dbReference type="EMBL" id="SUZ94774.1"/>
    </source>
</evidence>
<dbReference type="Gene3D" id="3.30.300.30">
    <property type="match status" value="1"/>
</dbReference>
<evidence type="ECO:0008006" key="4">
    <source>
        <dbReference type="Google" id="ProtNLM"/>
    </source>
</evidence>
<dbReference type="Gene3D" id="3.40.50.12780">
    <property type="entry name" value="N-terminal domain of ligase-like"/>
    <property type="match status" value="1"/>
</dbReference>
<proteinExistence type="predicted"/>
<dbReference type="EMBL" id="UINC01002265">
    <property type="protein sequence ID" value="SUZ94774.1"/>
    <property type="molecule type" value="Genomic_DNA"/>
</dbReference>
<dbReference type="SUPFAM" id="SSF56801">
    <property type="entry name" value="Acetyl-CoA synthetase-like"/>
    <property type="match status" value="1"/>
</dbReference>
<dbReference type="PANTHER" id="PTHR43845">
    <property type="entry name" value="BLR5969 PROTEIN"/>
    <property type="match status" value="1"/>
</dbReference>
<dbReference type="AlphaFoldDB" id="A0A381RU80"/>
<evidence type="ECO:0000259" key="2">
    <source>
        <dbReference type="Pfam" id="PF14535"/>
    </source>
</evidence>
<accession>A0A381RU80</accession>
<dbReference type="Pfam" id="PF00501">
    <property type="entry name" value="AMP-binding"/>
    <property type="match status" value="1"/>
</dbReference>
<dbReference type="InterPro" id="IPR045851">
    <property type="entry name" value="AMP-bd_C_sf"/>
</dbReference>
<dbReference type="InterPro" id="IPR000873">
    <property type="entry name" value="AMP-dep_synth/lig_dom"/>
</dbReference>
<gene>
    <name evidence="3" type="ORF">METZ01_LOCUS47628</name>
</gene>
<organism evidence="3">
    <name type="scientific">marine metagenome</name>
    <dbReference type="NCBI Taxonomy" id="408172"/>
    <lineage>
        <taxon>unclassified sequences</taxon>
        <taxon>metagenomes</taxon>
        <taxon>ecological metagenomes</taxon>
    </lineage>
</organism>
<feature type="domain" description="AMP-dependent ligase C-terminal" evidence="2">
    <location>
        <begin position="336"/>
        <end position="419"/>
    </location>
</feature>
<dbReference type="PANTHER" id="PTHR43845:SF1">
    <property type="entry name" value="BLR5969 PROTEIN"/>
    <property type="match status" value="1"/>
</dbReference>
<protein>
    <recommendedName>
        <fullName evidence="4">AMP-dependent ligase C-terminal domain-containing protein</fullName>
    </recommendedName>
</protein>